<feature type="region of interest" description="Disordered" evidence="8">
    <location>
        <begin position="1"/>
        <end position="21"/>
    </location>
</feature>
<dbReference type="NCBIfam" id="NF045476">
    <property type="entry name" value="Opp4C"/>
    <property type="match status" value="1"/>
</dbReference>
<dbReference type="Proteomes" id="UP001596455">
    <property type="component" value="Unassembled WGS sequence"/>
</dbReference>
<reference evidence="11" key="1">
    <citation type="journal article" date="2019" name="Int. J. Syst. Evol. Microbiol.">
        <title>The Global Catalogue of Microorganisms (GCM) 10K type strain sequencing project: providing services to taxonomists for standard genome sequencing and annotation.</title>
        <authorList>
            <consortium name="The Broad Institute Genomics Platform"/>
            <consortium name="The Broad Institute Genome Sequencing Center for Infectious Disease"/>
            <person name="Wu L."/>
            <person name="Ma J."/>
        </authorList>
    </citation>
    <scope>NUCLEOTIDE SEQUENCE [LARGE SCALE GENOMIC DNA]</scope>
    <source>
        <strain evidence="11">JCM 1490</strain>
    </source>
</reference>
<protein>
    <submittedName>
        <fullName evidence="10">Oligopeptide ABC transporter permease</fullName>
    </submittedName>
</protein>
<dbReference type="InterPro" id="IPR025966">
    <property type="entry name" value="OppC_N"/>
</dbReference>
<dbReference type="CDD" id="cd06261">
    <property type="entry name" value="TM_PBP2"/>
    <property type="match status" value="1"/>
</dbReference>
<evidence type="ECO:0000313" key="10">
    <source>
        <dbReference type="EMBL" id="MFC7405633.1"/>
    </source>
</evidence>
<dbReference type="RefSeq" id="WP_382394247.1">
    <property type="nucleotide sequence ID" value="NZ_JBHTCQ010000002.1"/>
</dbReference>
<organism evidence="10 11">
    <name type="scientific">Georgenia alba</name>
    <dbReference type="NCBI Taxonomy" id="2233858"/>
    <lineage>
        <taxon>Bacteria</taxon>
        <taxon>Bacillati</taxon>
        <taxon>Actinomycetota</taxon>
        <taxon>Actinomycetes</taxon>
        <taxon>Micrococcales</taxon>
        <taxon>Bogoriellaceae</taxon>
        <taxon>Georgenia</taxon>
    </lineage>
</organism>
<comment type="caution">
    <text evidence="10">The sequence shown here is derived from an EMBL/GenBank/DDBJ whole genome shotgun (WGS) entry which is preliminary data.</text>
</comment>
<dbReference type="InterPro" id="IPR035906">
    <property type="entry name" value="MetI-like_sf"/>
</dbReference>
<proteinExistence type="inferred from homology"/>
<gene>
    <name evidence="10" type="primary">opp4C</name>
    <name evidence="10" type="ORF">ACFQQL_10985</name>
</gene>
<feature type="transmembrane region" description="Helical" evidence="7">
    <location>
        <begin position="105"/>
        <end position="131"/>
    </location>
</feature>
<dbReference type="PANTHER" id="PTHR43386:SF1">
    <property type="entry name" value="D,D-DIPEPTIDE TRANSPORT SYSTEM PERMEASE PROTEIN DDPC-RELATED"/>
    <property type="match status" value="1"/>
</dbReference>
<keyword evidence="2 7" id="KW-0813">Transport</keyword>
<keyword evidence="4 7" id="KW-0812">Transmembrane</keyword>
<comment type="similarity">
    <text evidence="7">Belongs to the binding-protein-dependent transport system permease family.</text>
</comment>
<feature type="transmembrane region" description="Helical" evidence="7">
    <location>
        <begin position="216"/>
        <end position="238"/>
    </location>
</feature>
<evidence type="ECO:0000313" key="11">
    <source>
        <dbReference type="Proteomes" id="UP001596455"/>
    </source>
</evidence>
<dbReference type="Gene3D" id="1.10.3720.10">
    <property type="entry name" value="MetI-like"/>
    <property type="match status" value="1"/>
</dbReference>
<evidence type="ECO:0000259" key="9">
    <source>
        <dbReference type="PROSITE" id="PS50928"/>
    </source>
</evidence>
<evidence type="ECO:0000256" key="2">
    <source>
        <dbReference type="ARBA" id="ARBA00022448"/>
    </source>
</evidence>
<keyword evidence="5 7" id="KW-1133">Transmembrane helix</keyword>
<dbReference type="Pfam" id="PF00528">
    <property type="entry name" value="BPD_transp_1"/>
    <property type="match status" value="1"/>
</dbReference>
<dbReference type="InterPro" id="IPR050366">
    <property type="entry name" value="BP-dependent_transpt_permease"/>
</dbReference>
<evidence type="ECO:0000256" key="1">
    <source>
        <dbReference type="ARBA" id="ARBA00004651"/>
    </source>
</evidence>
<dbReference type="Pfam" id="PF12911">
    <property type="entry name" value="OppC_N"/>
    <property type="match status" value="1"/>
</dbReference>
<evidence type="ECO:0000256" key="5">
    <source>
        <dbReference type="ARBA" id="ARBA00022989"/>
    </source>
</evidence>
<evidence type="ECO:0000256" key="8">
    <source>
        <dbReference type="SAM" id="MobiDB-lite"/>
    </source>
</evidence>
<dbReference type="InterPro" id="IPR000515">
    <property type="entry name" value="MetI-like"/>
</dbReference>
<evidence type="ECO:0000256" key="3">
    <source>
        <dbReference type="ARBA" id="ARBA00022475"/>
    </source>
</evidence>
<keyword evidence="3" id="KW-1003">Cell membrane</keyword>
<evidence type="ECO:0000256" key="7">
    <source>
        <dbReference type="RuleBase" id="RU363032"/>
    </source>
</evidence>
<keyword evidence="6 7" id="KW-0472">Membrane</keyword>
<sequence>MSSIRTVSGASEDPTAERAVTASLGEEESNLRRVVRRFFKHRLAGVGLVVFVAMLLVAILAPLIAPYDPNRIFDTFQARPSAEHLLGTDPVGRDVLSRLIHGTRVSITVGVGAVAVYIAIGVTLGLVSGYFGRAVDAVLMRVTDVFMSFPYFMVILILVAVIGPSLLNITLAIGFLGWPVVARLVRGSVLSIKQADYVKAGIALGYSTPKILFQHILPNALSPIVVNATFGIASAIILESGLSFLGLGVRPPAASWGNMLSDAQSITVLSSQPWLWVPPGLAIFITVLSINFVGDGLRDALESRESKVR</sequence>
<accession>A0ABW2Q812</accession>
<feature type="transmembrane region" description="Helical" evidence="7">
    <location>
        <begin position="138"/>
        <end position="160"/>
    </location>
</feature>
<dbReference type="SUPFAM" id="SSF161098">
    <property type="entry name" value="MetI-like"/>
    <property type="match status" value="1"/>
</dbReference>
<keyword evidence="11" id="KW-1185">Reference proteome</keyword>
<evidence type="ECO:0000256" key="4">
    <source>
        <dbReference type="ARBA" id="ARBA00022692"/>
    </source>
</evidence>
<dbReference type="EMBL" id="JBHTCQ010000002">
    <property type="protein sequence ID" value="MFC7405633.1"/>
    <property type="molecule type" value="Genomic_DNA"/>
</dbReference>
<comment type="subcellular location">
    <subcellularLocation>
        <location evidence="1 7">Cell membrane</location>
        <topology evidence="1 7">Multi-pass membrane protein</topology>
    </subcellularLocation>
</comment>
<feature type="domain" description="ABC transmembrane type-1" evidence="9">
    <location>
        <begin position="103"/>
        <end position="294"/>
    </location>
</feature>
<feature type="transmembrane region" description="Helical" evidence="7">
    <location>
        <begin position="43"/>
        <end position="65"/>
    </location>
</feature>
<evidence type="ECO:0000256" key="6">
    <source>
        <dbReference type="ARBA" id="ARBA00023136"/>
    </source>
</evidence>
<dbReference type="PANTHER" id="PTHR43386">
    <property type="entry name" value="OLIGOPEPTIDE TRANSPORT SYSTEM PERMEASE PROTEIN APPC"/>
    <property type="match status" value="1"/>
</dbReference>
<feature type="transmembrane region" description="Helical" evidence="7">
    <location>
        <begin position="166"/>
        <end position="185"/>
    </location>
</feature>
<feature type="transmembrane region" description="Helical" evidence="7">
    <location>
        <begin position="274"/>
        <end position="294"/>
    </location>
</feature>
<dbReference type="InterPro" id="IPR053523">
    <property type="entry name" value="Oligopeptide_permease_AppC"/>
</dbReference>
<dbReference type="PROSITE" id="PS50928">
    <property type="entry name" value="ABC_TM1"/>
    <property type="match status" value="1"/>
</dbReference>
<name>A0ABW2Q812_9MICO</name>